<sequence>MRLVATLLAATIVILATENAFPTIRNEIHPAEPSDSSSRLHAESGSYNYEEHSGITGSSNSDIDNNINEERGSPLGTDGLKEEERGLFSWYFLLGPLFKSPERAEAVEKFGNARIWPAIRTEKLENGQELVIPKVFKAKNAGTGKGKTT</sequence>
<feature type="signal peptide" evidence="2">
    <location>
        <begin position="1"/>
        <end position="16"/>
    </location>
</feature>
<dbReference type="EMBL" id="KI672090">
    <property type="protein sequence ID" value="ETL43832.1"/>
    <property type="molecule type" value="Genomic_DNA"/>
</dbReference>
<evidence type="ECO:0000256" key="2">
    <source>
        <dbReference type="SAM" id="SignalP"/>
    </source>
</evidence>
<proteinExistence type="predicted"/>
<evidence type="ECO:0000313" key="4">
    <source>
        <dbReference type="Proteomes" id="UP000053864"/>
    </source>
</evidence>
<dbReference type="VEuPathDB" id="FungiDB:PPTG_02112"/>
<accession>W2JDM7</accession>
<name>W2JDM7_PHYNI</name>
<evidence type="ECO:0000256" key="1">
    <source>
        <dbReference type="SAM" id="MobiDB-lite"/>
    </source>
</evidence>
<organism evidence="3 4">
    <name type="scientific">Phytophthora nicotianae</name>
    <name type="common">Potato buckeye rot agent</name>
    <name type="synonym">Phytophthora parasitica</name>
    <dbReference type="NCBI Taxonomy" id="4792"/>
    <lineage>
        <taxon>Eukaryota</taxon>
        <taxon>Sar</taxon>
        <taxon>Stramenopiles</taxon>
        <taxon>Oomycota</taxon>
        <taxon>Peronosporomycetes</taxon>
        <taxon>Peronosporales</taxon>
        <taxon>Peronosporaceae</taxon>
        <taxon>Phytophthora</taxon>
    </lineage>
</organism>
<protein>
    <recommendedName>
        <fullName evidence="5">RxLR effector protein</fullName>
    </recommendedName>
</protein>
<dbReference type="AlphaFoldDB" id="W2JDM7"/>
<gene>
    <name evidence="3" type="ORF">L916_05754</name>
</gene>
<reference evidence="3 4" key="1">
    <citation type="submission" date="2013-11" db="EMBL/GenBank/DDBJ databases">
        <title>The Genome Sequence of Phytophthora parasitica CJ05E6.</title>
        <authorList>
            <consortium name="The Broad Institute Genomics Platform"/>
            <person name="Russ C."/>
            <person name="Tyler B."/>
            <person name="Panabieres F."/>
            <person name="Shan W."/>
            <person name="Tripathy S."/>
            <person name="Grunwald N."/>
            <person name="Machado M."/>
            <person name="Johnson C.S."/>
            <person name="Arredondo F."/>
            <person name="Hong C."/>
            <person name="Coffey M."/>
            <person name="Young S.K."/>
            <person name="Zeng Q."/>
            <person name="Gargeya S."/>
            <person name="Fitzgerald M."/>
            <person name="Abouelleil A."/>
            <person name="Alvarado L."/>
            <person name="Chapman S.B."/>
            <person name="Gainer-Dewar J."/>
            <person name="Goldberg J."/>
            <person name="Griggs A."/>
            <person name="Gujja S."/>
            <person name="Hansen M."/>
            <person name="Howarth C."/>
            <person name="Imamovic A."/>
            <person name="Ireland A."/>
            <person name="Larimer J."/>
            <person name="McCowan C."/>
            <person name="Murphy C."/>
            <person name="Pearson M."/>
            <person name="Poon T.W."/>
            <person name="Priest M."/>
            <person name="Roberts A."/>
            <person name="Saif S."/>
            <person name="Shea T."/>
            <person name="Sykes S."/>
            <person name="Wortman J."/>
            <person name="Nusbaum C."/>
            <person name="Birren B."/>
        </authorList>
    </citation>
    <scope>NUCLEOTIDE SEQUENCE [LARGE SCALE GENOMIC DNA]</scope>
    <source>
        <strain evidence="3 4">CJ05E6</strain>
    </source>
</reference>
<keyword evidence="2" id="KW-0732">Signal</keyword>
<feature type="region of interest" description="Disordered" evidence="1">
    <location>
        <begin position="27"/>
        <end position="79"/>
    </location>
</feature>
<feature type="compositionally biased region" description="Basic and acidic residues" evidence="1">
    <location>
        <begin position="27"/>
        <end position="42"/>
    </location>
</feature>
<evidence type="ECO:0000313" key="3">
    <source>
        <dbReference type="EMBL" id="ETL43832.1"/>
    </source>
</evidence>
<feature type="chain" id="PRO_5004817875" description="RxLR effector protein" evidence="2">
    <location>
        <begin position="17"/>
        <end position="149"/>
    </location>
</feature>
<evidence type="ECO:0008006" key="5">
    <source>
        <dbReference type="Google" id="ProtNLM"/>
    </source>
</evidence>
<dbReference type="Proteomes" id="UP000053864">
    <property type="component" value="Unassembled WGS sequence"/>
</dbReference>